<evidence type="ECO:0000313" key="4">
    <source>
        <dbReference type="Proteomes" id="UP000070444"/>
    </source>
</evidence>
<evidence type="ECO:0000313" key="3">
    <source>
        <dbReference type="EMBL" id="KXN72079.1"/>
    </source>
</evidence>
<dbReference type="Pfam" id="PF04082">
    <property type="entry name" value="Fungal_trans"/>
    <property type="match status" value="1"/>
</dbReference>
<name>A0A137PAN6_CONC2</name>
<dbReference type="AlphaFoldDB" id="A0A137PAN6"/>
<dbReference type="GO" id="GO:0008270">
    <property type="term" value="F:zinc ion binding"/>
    <property type="evidence" value="ECO:0007669"/>
    <property type="project" value="InterPro"/>
</dbReference>
<evidence type="ECO:0000256" key="1">
    <source>
        <dbReference type="ARBA" id="ARBA00023242"/>
    </source>
</evidence>
<dbReference type="InterPro" id="IPR007219">
    <property type="entry name" value="XnlR_reg_dom"/>
</dbReference>
<dbReference type="GO" id="GO:0003677">
    <property type="term" value="F:DNA binding"/>
    <property type="evidence" value="ECO:0007669"/>
    <property type="project" value="InterPro"/>
</dbReference>
<reference evidence="3 4" key="1">
    <citation type="journal article" date="2015" name="Genome Biol. Evol.">
        <title>Phylogenomic analyses indicate that early fungi evolved digesting cell walls of algal ancestors of land plants.</title>
        <authorList>
            <person name="Chang Y."/>
            <person name="Wang S."/>
            <person name="Sekimoto S."/>
            <person name="Aerts A.L."/>
            <person name="Choi C."/>
            <person name="Clum A."/>
            <person name="LaButti K.M."/>
            <person name="Lindquist E.A."/>
            <person name="Yee Ngan C."/>
            <person name="Ohm R.A."/>
            <person name="Salamov A.A."/>
            <person name="Grigoriev I.V."/>
            <person name="Spatafora J.W."/>
            <person name="Berbee M.L."/>
        </authorList>
    </citation>
    <scope>NUCLEOTIDE SEQUENCE [LARGE SCALE GENOMIC DNA]</scope>
    <source>
        <strain evidence="3 4">NRRL 28638</strain>
    </source>
</reference>
<evidence type="ECO:0000259" key="2">
    <source>
        <dbReference type="Pfam" id="PF04082"/>
    </source>
</evidence>
<organism evidence="3 4">
    <name type="scientific">Conidiobolus coronatus (strain ATCC 28846 / CBS 209.66 / NRRL 28638)</name>
    <name type="common">Delacroixia coronata</name>
    <dbReference type="NCBI Taxonomy" id="796925"/>
    <lineage>
        <taxon>Eukaryota</taxon>
        <taxon>Fungi</taxon>
        <taxon>Fungi incertae sedis</taxon>
        <taxon>Zoopagomycota</taxon>
        <taxon>Entomophthoromycotina</taxon>
        <taxon>Entomophthoromycetes</taxon>
        <taxon>Entomophthorales</taxon>
        <taxon>Ancylistaceae</taxon>
        <taxon>Conidiobolus</taxon>
    </lineage>
</organism>
<feature type="domain" description="Xylanolytic transcriptional activator regulatory" evidence="2">
    <location>
        <begin position="156"/>
        <end position="250"/>
    </location>
</feature>
<dbReference type="CDD" id="cd12148">
    <property type="entry name" value="fungal_TF_MHR"/>
    <property type="match status" value="1"/>
</dbReference>
<gene>
    <name evidence="3" type="ORF">CONCODRAFT_16421</name>
</gene>
<sequence>MIIHNNNPSNTNHAEFSHILNYIDQESDDNEEYFSHFKDADSPAPITVYRPDPTLRVLNNASQSNLREFFYHTFDSCLVNLNVGFINDLENFLNPVDIHWMNILTQYSAPISLNISERLPLYRGSALDLTTLRSKRKTALFSDPNFDHFKLQWHLLKLFFTYYNPFLFIIHPISFYRKVLSNESSDSFQMVVLLVLSIATGYLHFEPYDGAPHPSELAQGYLNDALSLYEVEQHKPSIYIIQASILLSNCNYARTHNNFDFCWVNAQKMGWIEKFTKSTEEILSFMPETKEDGPVSSKYLVWEEELLVWCSIVFNSALMLMGRFPIPTIEALDEMPDITNALAALYSGSRYPCYCDYEEATILYQTYSLVPIMSEVLSMCKILYHHYPEGAYPTARDHYRMVEIRNRLNNWLHKSHIAQVNISMTSRRAALIANSQTYYHLTIIYLSVPFLPTPCKYNDQVSFLAQHIDHEVVVSMLSSCYSISLLAASQKSMFTLFGCGAKNYVLFVVWSGIQIVSTLLDQISSSQSRLQGQHLSQSSLVHVTQSTNDRSSESAHQIPLSISKFRFLVNLCQALISIPMNILTQSITFSFHHQPNHIILQKQAAIFWMMMRGDHKSLLDAFDISTKAKSTNGEKFLFELI</sequence>
<dbReference type="EMBL" id="KQ964460">
    <property type="protein sequence ID" value="KXN72079.1"/>
    <property type="molecule type" value="Genomic_DNA"/>
</dbReference>
<dbReference type="Proteomes" id="UP000070444">
    <property type="component" value="Unassembled WGS sequence"/>
</dbReference>
<proteinExistence type="predicted"/>
<keyword evidence="1" id="KW-0539">Nucleus</keyword>
<dbReference type="GO" id="GO:0006351">
    <property type="term" value="P:DNA-templated transcription"/>
    <property type="evidence" value="ECO:0007669"/>
    <property type="project" value="InterPro"/>
</dbReference>
<keyword evidence="4" id="KW-1185">Reference proteome</keyword>
<protein>
    <recommendedName>
        <fullName evidence="2">Xylanolytic transcriptional activator regulatory domain-containing protein</fullName>
    </recommendedName>
</protein>
<accession>A0A137PAN6</accession>